<dbReference type="AlphaFoldDB" id="A0A498CDX7"/>
<evidence type="ECO:0000313" key="4">
    <source>
        <dbReference type="Proteomes" id="UP000274786"/>
    </source>
</evidence>
<evidence type="ECO:0000259" key="2">
    <source>
        <dbReference type="PROSITE" id="PS50878"/>
    </source>
</evidence>
<protein>
    <submittedName>
        <fullName evidence="3">Retron-type reverse transcriptase</fullName>
    </submittedName>
</protein>
<proteinExistence type="inferred from homology"/>
<evidence type="ECO:0000256" key="1">
    <source>
        <dbReference type="ARBA" id="ARBA00034120"/>
    </source>
</evidence>
<dbReference type="InterPro" id="IPR051083">
    <property type="entry name" value="GrpII_Intron_Splice-Mob/Def"/>
</dbReference>
<dbReference type="PANTHER" id="PTHR34047:SF8">
    <property type="entry name" value="PROTEIN YKFC"/>
    <property type="match status" value="1"/>
</dbReference>
<keyword evidence="3" id="KW-0695">RNA-directed DNA polymerase</keyword>
<dbReference type="PANTHER" id="PTHR34047">
    <property type="entry name" value="NUCLEAR INTRON MATURASE 1, MITOCHONDRIAL-RELATED"/>
    <property type="match status" value="1"/>
</dbReference>
<dbReference type="GO" id="GO:0003964">
    <property type="term" value="F:RNA-directed DNA polymerase activity"/>
    <property type="evidence" value="ECO:0007669"/>
    <property type="project" value="UniProtKB-KW"/>
</dbReference>
<evidence type="ECO:0000313" key="3">
    <source>
        <dbReference type="EMBL" id="RLK56278.1"/>
    </source>
</evidence>
<keyword evidence="3" id="KW-0808">Transferase</keyword>
<feature type="domain" description="Reverse transcriptase" evidence="2">
    <location>
        <begin position="1"/>
        <end position="352"/>
    </location>
</feature>
<dbReference type="RefSeq" id="WP_121037295.1">
    <property type="nucleotide sequence ID" value="NZ_RCDC01000004.1"/>
</dbReference>
<comment type="similarity">
    <text evidence="1">Belongs to the bacterial reverse transcriptase family.</text>
</comment>
<dbReference type="PROSITE" id="PS50878">
    <property type="entry name" value="RT_POL"/>
    <property type="match status" value="1"/>
</dbReference>
<comment type="caution">
    <text evidence="3">The sequence shown here is derived from an EMBL/GenBank/DDBJ whole genome shotgun (WGS) entry which is preliminary data.</text>
</comment>
<gene>
    <name evidence="3" type="ORF">BCL79_0662</name>
</gene>
<accession>A0A498CDX7</accession>
<dbReference type="EMBL" id="RCDC01000004">
    <property type="protein sequence ID" value="RLK56278.1"/>
    <property type="molecule type" value="Genomic_DNA"/>
</dbReference>
<dbReference type="Proteomes" id="UP000274786">
    <property type="component" value="Unassembled WGS sequence"/>
</dbReference>
<dbReference type="InterPro" id="IPR043502">
    <property type="entry name" value="DNA/RNA_pol_sf"/>
</dbReference>
<organism evidence="3 4">
    <name type="scientific">Stenotrophomonas rhizophila</name>
    <dbReference type="NCBI Taxonomy" id="216778"/>
    <lineage>
        <taxon>Bacteria</taxon>
        <taxon>Pseudomonadati</taxon>
        <taxon>Pseudomonadota</taxon>
        <taxon>Gammaproteobacteria</taxon>
        <taxon>Lysobacterales</taxon>
        <taxon>Lysobacteraceae</taxon>
        <taxon>Stenotrophomonas</taxon>
    </lineage>
</organism>
<reference evidence="3 4" key="1">
    <citation type="submission" date="2018-10" db="EMBL/GenBank/DDBJ databases">
        <title>Comparative analysis of microorganisms from saline springs in Andes Mountain Range, Colombia.</title>
        <authorList>
            <person name="Rubin E."/>
        </authorList>
    </citation>
    <scope>NUCLEOTIDE SEQUENCE [LARGE SCALE GENOMIC DNA]</scope>
    <source>
        <strain evidence="3 4">USBA GBX 843</strain>
    </source>
</reference>
<dbReference type="Pfam" id="PF00078">
    <property type="entry name" value="RVT_1"/>
    <property type="match status" value="1"/>
</dbReference>
<sequence length="453" mass="52042">MTKLRYQHGCADGSKVHGEAAAWSSASAWNVNFNNGNVNNNHRNNNGFVLAVRRAGEFQGEVSLQDIYRAWRRARRQKVPSFNQLRFDVRWADGLLRLERELISGTWSPRPSTCFIATRPKAREIHAPDFADRVVHHWLVPQLEALWEPTFIHDSYANRKGRGSHAAVRRAQEFSRQVHSGQGGGYYLQLDVANFFNSIHRPTLWAMLRKRMQRRGLSATAQKATHALLRRSPLHAGVQYRATEAELAQVPPHKRLVNAPPGRGLPIGNLSSQFFANVYLDALDHFVKHELKAARYLRYVDDFVLFHQDREQLAAWRDQIEAFLADRLGLRLKAEQHLRRLTDGLDFLGYVIYPTHTLARQRVVGHVRQALAEWEGVHVDGNKLRGRPSAFRDLRARLASYEGHLRHANSHHLLASLHQRFPWLACAATPRRFSYRAERQTISITFKKDCSHG</sequence>
<dbReference type="InterPro" id="IPR000477">
    <property type="entry name" value="RT_dom"/>
</dbReference>
<name>A0A498CDX7_9GAMM</name>
<dbReference type="SUPFAM" id="SSF56672">
    <property type="entry name" value="DNA/RNA polymerases"/>
    <property type="match status" value="1"/>
</dbReference>
<dbReference type="OrthoDB" id="9793236at2"/>
<dbReference type="CDD" id="cd01646">
    <property type="entry name" value="RT_Bac_retron_I"/>
    <property type="match status" value="1"/>
</dbReference>
<keyword evidence="3" id="KW-0548">Nucleotidyltransferase</keyword>